<sequence length="187" mass="21054">MADFVSTSVKLLSFANNPPKRTILIVIVFELTEPFSPVAPSDVRKNITAKLAINQQKYCYALAVTSSFQLLKDPPSCLVHCDVMIHFDSLTKEFVKACMAVWFVVLFFECAFIELSETKRAYEVFWVEFSEHGCDATAGDRFVAAGTERATFAVVVGLTVRLAFVLEERSSMERLATFLKTKEHSYN</sequence>
<proteinExistence type="predicted"/>
<name>A0A835GGZ2_SPOEX</name>
<evidence type="ECO:0000313" key="2">
    <source>
        <dbReference type="Proteomes" id="UP000648187"/>
    </source>
</evidence>
<protein>
    <submittedName>
        <fullName evidence="1">Uncharacterized protein</fullName>
    </submittedName>
</protein>
<comment type="caution">
    <text evidence="1">The sequence shown here is derived from an EMBL/GenBank/DDBJ whole genome shotgun (WGS) entry which is preliminary data.</text>
</comment>
<dbReference type="Proteomes" id="UP000648187">
    <property type="component" value="Unassembled WGS sequence"/>
</dbReference>
<dbReference type="EMBL" id="JACKWZ010000090">
    <property type="protein sequence ID" value="KAF9416427.1"/>
    <property type="molecule type" value="Genomic_DNA"/>
</dbReference>
<keyword evidence="2" id="KW-1185">Reference proteome</keyword>
<evidence type="ECO:0000313" key="1">
    <source>
        <dbReference type="EMBL" id="KAF9416427.1"/>
    </source>
</evidence>
<accession>A0A835GGZ2</accession>
<organism evidence="1 2">
    <name type="scientific">Spodoptera exigua</name>
    <name type="common">Beet armyworm</name>
    <name type="synonym">Noctua fulgens</name>
    <dbReference type="NCBI Taxonomy" id="7107"/>
    <lineage>
        <taxon>Eukaryota</taxon>
        <taxon>Metazoa</taxon>
        <taxon>Ecdysozoa</taxon>
        <taxon>Arthropoda</taxon>
        <taxon>Hexapoda</taxon>
        <taxon>Insecta</taxon>
        <taxon>Pterygota</taxon>
        <taxon>Neoptera</taxon>
        <taxon>Endopterygota</taxon>
        <taxon>Lepidoptera</taxon>
        <taxon>Glossata</taxon>
        <taxon>Ditrysia</taxon>
        <taxon>Noctuoidea</taxon>
        <taxon>Noctuidae</taxon>
        <taxon>Amphipyrinae</taxon>
        <taxon>Spodoptera</taxon>
    </lineage>
</organism>
<gene>
    <name evidence="1" type="ORF">HW555_006188</name>
</gene>
<dbReference type="AlphaFoldDB" id="A0A835GGZ2"/>
<reference evidence="1" key="1">
    <citation type="submission" date="2020-08" db="EMBL/GenBank/DDBJ databases">
        <title>Spodoptera exigua strain:BAW_Kor-Di-RS1 Genome sequencing and assembly.</title>
        <authorList>
            <person name="Kim J."/>
            <person name="Nam H.Y."/>
            <person name="Kwon M."/>
            <person name="Choi J.H."/>
            <person name="Cho S.R."/>
            <person name="Kim G.-H."/>
        </authorList>
    </citation>
    <scope>NUCLEOTIDE SEQUENCE</scope>
    <source>
        <strain evidence="1">BAW_Kor-Di-RS1</strain>
        <tissue evidence="1">Whole-body</tissue>
    </source>
</reference>